<dbReference type="Pfam" id="PF00907">
    <property type="entry name" value="T-box"/>
    <property type="match status" value="1"/>
</dbReference>
<keyword evidence="1" id="KW-0805">Transcription regulation</keyword>
<evidence type="ECO:0000256" key="4">
    <source>
        <dbReference type="ARBA" id="ARBA00023242"/>
    </source>
</evidence>
<dbReference type="GO" id="GO:0005634">
    <property type="term" value="C:nucleus"/>
    <property type="evidence" value="ECO:0007669"/>
    <property type="project" value="UniProtKB-SubCell"/>
</dbReference>
<dbReference type="EMBL" id="JAOTOJ010000001">
    <property type="protein sequence ID" value="KAK9412537.1"/>
    <property type="molecule type" value="Genomic_DNA"/>
</dbReference>
<feature type="domain" description="T-box" evidence="7">
    <location>
        <begin position="61"/>
        <end position="84"/>
    </location>
</feature>
<dbReference type="PANTHER" id="PTHR11267:SF29">
    <property type="entry name" value="T-BOX TRANSCRIPTION FACTOR TBX4"/>
    <property type="match status" value="1"/>
</dbReference>
<evidence type="ECO:0000256" key="5">
    <source>
        <dbReference type="PROSITE-ProRule" id="PRU00201"/>
    </source>
</evidence>
<protein>
    <submittedName>
        <fullName evidence="8">T-box transcription factor TBX4-like</fullName>
    </submittedName>
</protein>
<dbReference type="SUPFAM" id="SSF49417">
    <property type="entry name" value="p53-like transcription factors"/>
    <property type="match status" value="1"/>
</dbReference>
<dbReference type="GO" id="GO:0001708">
    <property type="term" value="P:cell fate specification"/>
    <property type="evidence" value="ECO:0007669"/>
    <property type="project" value="TreeGrafter"/>
</dbReference>
<dbReference type="Proteomes" id="UP001474421">
    <property type="component" value="Unassembled WGS sequence"/>
</dbReference>
<feature type="compositionally biased region" description="Polar residues" evidence="6">
    <location>
        <begin position="37"/>
        <end position="46"/>
    </location>
</feature>
<name>A0AAW1CDP0_CROAD</name>
<evidence type="ECO:0000313" key="9">
    <source>
        <dbReference type="Proteomes" id="UP001474421"/>
    </source>
</evidence>
<dbReference type="GO" id="GO:0000981">
    <property type="term" value="F:DNA-binding transcription factor activity, RNA polymerase II-specific"/>
    <property type="evidence" value="ECO:0007669"/>
    <property type="project" value="TreeGrafter"/>
</dbReference>
<gene>
    <name evidence="8" type="ORF">NXF25_003712</name>
</gene>
<evidence type="ECO:0000256" key="6">
    <source>
        <dbReference type="SAM" id="MobiDB-lite"/>
    </source>
</evidence>
<accession>A0AAW1CDP0</accession>
<dbReference type="PANTHER" id="PTHR11267">
    <property type="entry name" value="T-BOX PROTEIN-RELATED"/>
    <property type="match status" value="1"/>
</dbReference>
<dbReference type="InterPro" id="IPR036960">
    <property type="entry name" value="T-box_sf"/>
</dbReference>
<keyword evidence="3" id="KW-0804">Transcription</keyword>
<organism evidence="8 9">
    <name type="scientific">Crotalus adamanteus</name>
    <name type="common">Eastern diamondback rattlesnake</name>
    <dbReference type="NCBI Taxonomy" id="8729"/>
    <lineage>
        <taxon>Eukaryota</taxon>
        <taxon>Metazoa</taxon>
        <taxon>Chordata</taxon>
        <taxon>Craniata</taxon>
        <taxon>Vertebrata</taxon>
        <taxon>Euteleostomi</taxon>
        <taxon>Lepidosauria</taxon>
        <taxon>Squamata</taxon>
        <taxon>Bifurcata</taxon>
        <taxon>Unidentata</taxon>
        <taxon>Episquamata</taxon>
        <taxon>Toxicofera</taxon>
        <taxon>Serpentes</taxon>
        <taxon>Colubroidea</taxon>
        <taxon>Viperidae</taxon>
        <taxon>Crotalinae</taxon>
        <taxon>Crotalus</taxon>
    </lineage>
</organism>
<dbReference type="AlphaFoldDB" id="A0AAW1CDP0"/>
<dbReference type="Gene3D" id="2.60.40.820">
    <property type="entry name" value="Transcription factor, T-box"/>
    <property type="match status" value="1"/>
</dbReference>
<comment type="subcellular location">
    <subcellularLocation>
        <location evidence="5">Nucleus</location>
    </subcellularLocation>
</comment>
<comment type="caution">
    <text evidence="5">Lacks conserved residue(s) required for the propagation of feature annotation.</text>
</comment>
<evidence type="ECO:0000256" key="1">
    <source>
        <dbReference type="ARBA" id="ARBA00023015"/>
    </source>
</evidence>
<dbReference type="GO" id="GO:0045893">
    <property type="term" value="P:positive regulation of DNA-templated transcription"/>
    <property type="evidence" value="ECO:0007669"/>
    <property type="project" value="InterPro"/>
</dbReference>
<feature type="region of interest" description="Disordered" evidence="6">
    <location>
        <begin position="1"/>
        <end position="48"/>
    </location>
</feature>
<sequence>MLQEKSLSDVEDGFVVPQGPAHAETTGGSPVLGVAGVSSTPLNSPQVPDAEQTIENIKVYLHEKELWKKFHEAGTEMIITKAGR</sequence>
<evidence type="ECO:0000259" key="7">
    <source>
        <dbReference type="PROSITE" id="PS50252"/>
    </source>
</evidence>
<proteinExistence type="predicted"/>
<dbReference type="InterPro" id="IPR008967">
    <property type="entry name" value="p53-like_TF_DNA-bd_sf"/>
</dbReference>
<reference evidence="8 9" key="1">
    <citation type="journal article" date="2024" name="Proc. Natl. Acad. Sci. U.S.A.">
        <title>The genetic regulatory architecture and epigenomic basis for age-related changes in rattlesnake venom.</title>
        <authorList>
            <person name="Hogan M.P."/>
            <person name="Holding M.L."/>
            <person name="Nystrom G.S."/>
            <person name="Colston T.J."/>
            <person name="Bartlett D.A."/>
            <person name="Mason A.J."/>
            <person name="Ellsworth S.A."/>
            <person name="Rautsaw R.M."/>
            <person name="Lawrence K.C."/>
            <person name="Strickland J.L."/>
            <person name="He B."/>
            <person name="Fraser P."/>
            <person name="Margres M.J."/>
            <person name="Gilbert D.M."/>
            <person name="Gibbs H.L."/>
            <person name="Parkinson C.L."/>
            <person name="Rokyta D.R."/>
        </authorList>
    </citation>
    <scope>NUCLEOTIDE SEQUENCE [LARGE SCALE GENOMIC DNA]</scope>
    <source>
        <strain evidence="8">DRR0105</strain>
    </source>
</reference>
<dbReference type="GO" id="GO:0000785">
    <property type="term" value="C:chromatin"/>
    <property type="evidence" value="ECO:0007669"/>
    <property type="project" value="TreeGrafter"/>
</dbReference>
<dbReference type="GO" id="GO:0000978">
    <property type="term" value="F:RNA polymerase II cis-regulatory region sequence-specific DNA binding"/>
    <property type="evidence" value="ECO:0007669"/>
    <property type="project" value="InterPro"/>
</dbReference>
<dbReference type="InterPro" id="IPR001699">
    <property type="entry name" value="TF_T-box"/>
</dbReference>
<keyword evidence="9" id="KW-1185">Reference proteome</keyword>
<evidence type="ECO:0000256" key="2">
    <source>
        <dbReference type="ARBA" id="ARBA00023125"/>
    </source>
</evidence>
<keyword evidence="2 5" id="KW-0238">DNA-binding</keyword>
<comment type="caution">
    <text evidence="8">The sequence shown here is derived from an EMBL/GenBank/DDBJ whole genome shotgun (WGS) entry which is preliminary data.</text>
</comment>
<keyword evidence="4 5" id="KW-0539">Nucleus</keyword>
<dbReference type="InterPro" id="IPR046360">
    <property type="entry name" value="T-box_DNA-bd"/>
</dbReference>
<dbReference type="PROSITE" id="PS50252">
    <property type="entry name" value="TBOX_3"/>
    <property type="match status" value="1"/>
</dbReference>
<dbReference type="GO" id="GO:0001525">
    <property type="term" value="P:angiogenesis"/>
    <property type="evidence" value="ECO:0007669"/>
    <property type="project" value="TreeGrafter"/>
</dbReference>
<evidence type="ECO:0000256" key="3">
    <source>
        <dbReference type="ARBA" id="ARBA00023163"/>
    </source>
</evidence>
<evidence type="ECO:0000313" key="8">
    <source>
        <dbReference type="EMBL" id="KAK9412537.1"/>
    </source>
</evidence>